<dbReference type="SUPFAM" id="SSF49899">
    <property type="entry name" value="Concanavalin A-like lectins/glucanases"/>
    <property type="match status" value="1"/>
</dbReference>
<keyword evidence="1" id="KW-0430">Lectin</keyword>
<comment type="caution">
    <text evidence="1">The sequence shown here is derived from an EMBL/GenBank/DDBJ whole genome shotgun (WGS) entry which is preliminary data.</text>
</comment>
<organism evidence="1 2">
    <name type="scientific">Lysinibacillus fusiformis</name>
    <dbReference type="NCBI Taxonomy" id="28031"/>
    <lineage>
        <taxon>Bacteria</taxon>
        <taxon>Bacillati</taxon>
        <taxon>Bacillota</taxon>
        <taxon>Bacilli</taxon>
        <taxon>Bacillales</taxon>
        <taxon>Bacillaceae</taxon>
        <taxon>Lysinibacillus</taxon>
    </lineage>
</organism>
<accession>A0A1H9MYE2</accession>
<evidence type="ECO:0000313" key="2">
    <source>
        <dbReference type="Proteomes" id="UP000199410"/>
    </source>
</evidence>
<sequence>MATTEQLMIQYGVAWFGFDEASGNVFDKLGLNYYVGTVTGATRTQGWNGEGSAIQSNGTNQYVVFNSPVVPNDVFTIKFKIKALPNTSAGSYFLGNVHMGTTNANNGFTLLTASDYIRYIEVATNGSMTNCYIDIYGVLDNKWHDIIISKNSNKLVSIYVDKKLYGTVLSTTNFNATNPLGLLNATSFYGQAGRWLNGQLDDLQIYNKALSPSDFEQKRLVVKTTDNKNLVLSPTSARVKEIPNTAEYMMLAQGGVVREIDSAVDRPPIDFTKPTTEYELVTNNRTPLGKGGMFTIPIGTDFKTAMIEDNY</sequence>
<reference evidence="1 2" key="1">
    <citation type="submission" date="2016-10" db="EMBL/GenBank/DDBJ databases">
        <authorList>
            <person name="Varghese N."/>
            <person name="Submissions S."/>
        </authorList>
    </citation>
    <scope>NUCLEOTIDE SEQUENCE [LARGE SCALE GENOMIC DNA]</scope>
    <source>
        <strain evidence="1 2">TC-13</strain>
    </source>
</reference>
<dbReference type="Proteomes" id="UP000199410">
    <property type="component" value="Unassembled WGS sequence"/>
</dbReference>
<dbReference type="AlphaFoldDB" id="A0A1H9MYE2"/>
<dbReference type="Pfam" id="PF13385">
    <property type="entry name" value="Laminin_G_3"/>
    <property type="match status" value="1"/>
</dbReference>
<name>A0A1H9MYE2_9BACI</name>
<gene>
    <name evidence="1" type="ORF">SAMN02787113_03424</name>
</gene>
<protein>
    <submittedName>
        <fullName evidence="1">Concanavalin A-like lectin/glucanases superfamily protein</fullName>
    </submittedName>
</protein>
<proteinExistence type="predicted"/>
<dbReference type="EMBL" id="FOEL01000013">
    <property type="protein sequence ID" value="SER28601.1"/>
    <property type="molecule type" value="Genomic_DNA"/>
</dbReference>
<dbReference type="RefSeq" id="WP_089986633.1">
    <property type="nucleotide sequence ID" value="NZ_CP189820.1"/>
</dbReference>
<dbReference type="InterPro" id="IPR013320">
    <property type="entry name" value="ConA-like_dom_sf"/>
</dbReference>
<evidence type="ECO:0000313" key="1">
    <source>
        <dbReference type="EMBL" id="SER28601.1"/>
    </source>
</evidence>
<dbReference type="GO" id="GO:0030246">
    <property type="term" value="F:carbohydrate binding"/>
    <property type="evidence" value="ECO:0007669"/>
    <property type="project" value="UniProtKB-KW"/>
</dbReference>
<dbReference type="Gene3D" id="2.60.120.200">
    <property type="match status" value="1"/>
</dbReference>